<dbReference type="Proteomes" id="UP001296943">
    <property type="component" value="Unassembled WGS sequence"/>
</dbReference>
<accession>A0ABS2N2L0</accession>
<name>A0ABS2N2L0_9BACI</name>
<reference evidence="1 2" key="1">
    <citation type="submission" date="2021-01" db="EMBL/GenBank/DDBJ databases">
        <title>Genomic Encyclopedia of Type Strains, Phase IV (KMG-IV): sequencing the most valuable type-strain genomes for metagenomic binning, comparative biology and taxonomic classification.</title>
        <authorList>
            <person name="Goeker M."/>
        </authorList>
    </citation>
    <scope>NUCLEOTIDE SEQUENCE [LARGE SCALE GENOMIC DNA]</scope>
    <source>
        <strain evidence="1 2">DSM 23711</strain>
    </source>
</reference>
<dbReference type="RefSeq" id="WP_204500711.1">
    <property type="nucleotide sequence ID" value="NZ_JAFBDR010000016.1"/>
</dbReference>
<sequence length="81" mass="9133">MIVDMDVRCHLYGDEFSPIKVEEITGLTIDNKMEVGVIGTRGKYKGTPISYDGQSLITSDGELLDTNDINFKWKFCDKLLT</sequence>
<dbReference type="EMBL" id="JAFBDR010000016">
    <property type="protein sequence ID" value="MBM7572365.1"/>
    <property type="molecule type" value="Genomic_DNA"/>
</dbReference>
<evidence type="ECO:0000313" key="1">
    <source>
        <dbReference type="EMBL" id="MBM7572365.1"/>
    </source>
</evidence>
<evidence type="ECO:0000313" key="2">
    <source>
        <dbReference type="Proteomes" id="UP001296943"/>
    </source>
</evidence>
<protein>
    <submittedName>
        <fullName evidence="1">Uncharacterized protein</fullName>
    </submittedName>
</protein>
<gene>
    <name evidence="1" type="ORF">JOC48_002868</name>
</gene>
<proteinExistence type="predicted"/>
<keyword evidence="2" id="KW-1185">Reference proteome</keyword>
<comment type="caution">
    <text evidence="1">The sequence shown here is derived from an EMBL/GenBank/DDBJ whole genome shotgun (WGS) entry which is preliminary data.</text>
</comment>
<organism evidence="1 2">
    <name type="scientific">Aquibacillus albus</name>
    <dbReference type="NCBI Taxonomy" id="1168171"/>
    <lineage>
        <taxon>Bacteria</taxon>
        <taxon>Bacillati</taxon>
        <taxon>Bacillota</taxon>
        <taxon>Bacilli</taxon>
        <taxon>Bacillales</taxon>
        <taxon>Bacillaceae</taxon>
        <taxon>Aquibacillus</taxon>
    </lineage>
</organism>